<evidence type="ECO:0000256" key="2">
    <source>
        <dbReference type="ARBA" id="ARBA00022695"/>
    </source>
</evidence>
<accession>A0AAV7MZU7</accession>
<dbReference type="SUPFAM" id="SSF50630">
    <property type="entry name" value="Acid proteases"/>
    <property type="match status" value="1"/>
</dbReference>
<feature type="domain" description="Reverse transcriptase/retrotransposon-derived protein RNase H-like" evidence="6">
    <location>
        <begin position="84"/>
        <end position="150"/>
    </location>
</feature>
<dbReference type="InterPro" id="IPR050951">
    <property type="entry name" value="Retrovirus_Pol_polyprotein"/>
</dbReference>
<dbReference type="InterPro" id="IPR043128">
    <property type="entry name" value="Rev_trsase/Diguanyl_cyclase"/>
</dbReference>
<gene>
    <name evidence="7" type="ORF">NDU88_003869</name>
</gene>
<dbReference type="InterPro" id="IPR021109">
    <property type="entry name" value="Peptidase_aspartic_dom_sf"/>
</dbReference>
<evidence type="ECO:0000256" key="5">
    <source>
        <dbReference type="ARBA" id="ARBA00023268"/>
    </source>
</evidence>
<dbReference type="PANTHER" id="PTHR37984:SF5">
    <property type="entry name" value="PROTEIN NYNRIN-LIKE"/>
    <property type="match status" value="1"/>
</dbReference>
<protein>
    <recommendedName>
        <fullName evidence="6">Reverse transcriptase/retrotransposon-derived protein RNase H-like domain-containing protein</fullName>
    </recommendedName>
</protein>
<dbReference type="SUPFAM" id="SSF56672">
    <property type="entry name" value="DNA/RNA polymerases"/>
    <property type="match status" value="1"/>
</dbReference>
<evidence type="ECO:0000256" key="1">
    <source>
        <dbReference type="ARBA" id="ARBA00022679"/>
    </source>
</evidence>
<sequence>MVQVDGHKLEVLVDTGSRITIMLRKEYDQIPDKSSLQPSRIIPGAYGGQKNQHERAFEDSINFQELFKIEPVRKLTKKNVDFEWSDDCESCMHVLKEEIQKAPSLKSFDESLRSVVTRDESQIGLGVVSQQKPQESQLIAFESRKLKKPET</sequence>
<dbReference type="PANTHER" id="PTHR37984">
    <property type="entry name" value="PROTEIN CBG26694"/>
    <property type="match status" value="1"/>
</dbReference>
<proteinExistence type="predicted"/>
<keyword evidence="4" id="KW-0255">Endonuclease</keyword>
<dbReference type="Gene3D" id="3.30.70.270">
    <property type="match status" value="1"/>
</dbReference>
<organism evidence="7 8">
    <name type="scientific">Pleurodeles waltl</name>
    <name type="common">Iberian ribbed newt</name>
    <dbReference type="NCBI Taxonomy" id="8319"/>
    <lineage>
        <taxon>Eukaryota</taxon>
        <taxon>Metazoa</taxon>
        <taxon>Chordata</taxon>
        <taxon>Craniata</taxon>
        <taxon>Vertebrata</taxon>
        <taxon>Euteleostomi</taxon>
        <taxon>Amphibia</taxon>
        <taxon>Batrachia</taxon>
        <taxon>Caudata</taxon>
        <taxon>Salamandroidea</taxon>
        <taxon>Salamandridae</taxon>
        <taxon>Pleurodelinae</taxon>
        <taxon>Pleurodeles</taxon>
    </lineage>
</organism>
<keyword evidence="5" id="KW-0511">Multifunctional enzyme</keyword>
<dbReference type="GO" id="GO:0004519">
    <property type="term" value="F:endonuclease activity"/>
    <property type="evidence" value="ECO:0007669"/>
    <property type="project" value="UniProtKB-KW"/>
</dbReference>
<dbReference type="Proteomes" id="UP001066276">
    <property type="component" value="Chromosome 9"/>
</dbReference>
<evidence type="ECO:0000259" key="6">
    <source>
        <dbReference type="Pfam" id="PF17919"/>
    </source>
</evidence>
<keyword evidence="8" id="KW-1185">Reference proteome</keyword>
<evidence type="ECO:0000313" key="8">
    <source>
        <dbReference type="Proteomes" id="UP001066276"/>
    </source>
</evidence>
<comment type="caution">
    <text evidence="7">The sequence shown here is derived from an EMBL/GenBank/DDBJ whole genome shotgun (WGS) entry which is preliminary data.</text>
</comment>
<keyword evidence="1" id="KW-0808">Transferase</keyword>
<evidence type="ECO:0000256" key="3">
    <source>
        <dbReference type="ARBA" id="ARBA00022722"/>
    </source>
</evidence>
<dbReference type="EMBL" id="JANPWB010000013">
    <property type="protein sequence ID" value="KAJ1106468.1"/>
    <property type="molecule type" value="Genomic_DNA"/>
</dbReference>
<keyword evidence="2" id="KW-0548">Nucleotidyltransferase</keyword>
<name>A0AAV7MZU7_PLEWA</name>
<keyword evidence="3" id="KW-0540">Nuclease</keyword>
<dbReference type="InterPro" id="IPR041577">
    <property type="entry name" value="RT_RNaseH_2"/>
</dbReference>
<dbReference type="InterPro" id="IPR043502">
    <property type="entry name" value="DNA/RNA_pol_sf"/>
</dbReference>
<dbReference type="GO" id="GO:0016779">
    <property type="term" value="F:nucleotidyltransferase activity"/>
    <property type="evidence" value="ECO:0007669"/>
    <property type="project" value="UniProtKB-KW"/>
</dbReference>
<dbReference type="AlphaFoldDB" id="A0AAV7MZU7"/>
<dbReference type="Pfam" id="PF17919">
    <property type="entry name" value="RT_RNaseH_2"/>
    <property type="match status" value="1"/>
</dbReference>
<reference evidence="7" key="1">
    <citation type="journal article" date="2022" name="bioRxiv">
        <title>Sequencing and chromosome-scale assembly of the giantPleurodeles waltlgenome.</title>
        <authorList>
            <person name="Brown T."/>
            <person name="Elewa A."/>
            <person name="Iarovenko S."/>
            <person name="Subramanian E."/>
            <person name="Araus A.J."/>
            <person name="Petzold A."/>
            <person name="Susuki M."/>
            <person name="Suzuki K.-i.T."/>
            <person name="Hayashi T."/>
            <person name="Toyoda A."/>
            <person name="Oliveira C."/>
            <person name="Osipova E."/>
            <person name="Leigh N.D."/>
            <person name="Simon A."/>
            <person name="Yun M.H."/>
        </authorList>
    </citation>
    <scope>NUCLEOTIDE SEQUENCE</scope>
    <source>
        <strain evidence="7">20211129_DDA</strain>
        <tissue evidence="7">Liver</tissue>
    </source>
</reference>
<evidence type="ECO:0000313" key="7">
    <source>
        <dbReference type="EMBL" id="KAJ1106468.1"/>
    </source>
</evidence>
<keyword evidence="4" id="KW-0378">Hydrolase</keyword>
<evidence type="ECO:0000256" key="4">
    <source>
        <dbReference type="ARBA" id="ARBA00022759"/>
    </source>
</evidence>